<dbReference type="AlphaFoldDB" id="A0AA38SKW1"/>
<feature type="region of interest" description="Disordered" evidence="2">
    <location>
        <begin position="36"/>
        <end position="68"/>
    </location>
</feature>
<name>A0AA38SKW1_9ASTR</name>
<sequence>MSFYVIHQYPPSSHTAIHSLIFIMIKLEENVMPSLNHPRHQNTRKNSHHLVHLSSPSKEPSTIGRSKQPRRLVQQEYLLRLVLLNAPSTGKVKMFSHKTKPSKGCLHNKQRLCKRKKPLFQRYNIIDEIRVRMQRLHEELLRIVQTKTPAQTQNVLASKEEEMEFLKSQLVDLERQHKQQRMSMRVDDPWRLPTTPFVGTSFNPQPLPLAPTSQKTPCLSLWSKEQEKKKLKKSTPPQAFENNRCNLIQQPRCLL</sequence>
<evidence type="ECO:0000256" key="2">
    <source>
        <dbReference type="SAM" id="MobiDB-lite"/>
    </source>
</evidence>
<dbReference type="PANTHER" id="PTHR46249">
    <property type="entry name" value="CCHC-TYPE DOMAIN-CONTAINING PROTEIN-RELATED"/>
    <property type="match status" value="1"/>
</dbReference>
<feature type="compositionally biased region" description="Basic residues" evidence="2">
    <location>
        <begin position="37"/>
        <end position="51"/>
    </location>
</feature>
<dbReference type="EMBL" id="JARYMX010000006">
    <property type="protein sequence ID" value="KAJ9544620.1"/>
    <property type="molecule type" value="Genomic_DNA"/>
</dbReference>
<dbReference type="Proteomes" id="UP001172457">
    <property type="component" value="Chromosome 6"/>
</dbReference>
<keyword evidence="4" id="KW-1185">Reference proteome</keyword>
<keyword evidence="1" id="KW-0175">Coiled coil</keyword>
<reference evidence="3" key="1">
    <citation type="submission" date="2023-03" db="EMBL/GenBank/DDBJ databases">
        <title>Chromosome-scale reference genome and RAD-based genetic map of yellow starthistle (Centaurea solstitialis) reveal putative structural variation and QTLs associated with invader traits.</title>
        <authorList>
            <person name="Reatini B."/>
            <person name="Cang F.A."/>
            <person name="Jiang Q."/>
            <person name="Mckibben M.T.W."/>
            <person name="Barker M.S."/>
            <person name="Rieseberg L.H."/>
            <person name="Dlugosch K.M."/>
        </authorList>
    </citation>
    <scope>NUCLEOTIDE SEQUENCE</scope>
    <source>
        <strain evidence="3">CAN-66</strain>
        <tissue evidence="3">Leaf</tissue>
    </source>
</reference>
<organism evidence="3 4">
    <name type="scientific">Centaurea solstitialis</name>
    <name type="common">yellow star-thistle</name>
    <dbReference type="NCBI Taxonomy" id="347529"/>
    <lineage>
        <taxon>Eukaryota</taxon>
        <taxon>Viridiplantae</taxon>
        <taxon>Streptophyta</taxon>
        <taxon>Embryophyta</taxon>
        <taxon>Tracheophyta</taxon>
        <taxon>Spermatophyta</taxon>
        <taxon>Magnoliopsida</taxon>
        <taxon>eudicotyledons</taxon>
        <taxon>Gunneridae</taxon>
        <taxon>Pentapetalae</taxon>
        <taxon>asterids</taxon>
        <taxon>campanulids</taxon>
        <taxon>Asterales</taxon>
        <taxon>Asteraceae</taxon>
        <taxon>Carduoideae</taxon>
        <taxon>Cardueae</taxon>
        <taxon>Centaureinae</taxon>
        <taxon>Centaurea</taxon>
    </lineage>
</organism>
<accession>A0AA38SKW1</accession>
<evidence type="ECO:0000313" key="3">
    <source>
        <dbReference type="EMBL" id="KAJ9544620.1"/>
    </source>
</evidence>
<feature type="coiled-coil region" evidence="1">
    <location>
        <begin position="156"/>
        <end position="183"/>
    </location>
</feature>
<feature type="compositionally biased region" description="Polar residues" evidence="2">
    <location>
        <begin position="54"/>
        <end position="65"/>
    </location>
</feature>
<evidence type="ECO:0000313" key="4">
    <source>
        <dbReference type="Proteomes" id="UP001172457"/>
    </source>
</evidence>
<protein>
    <submittedName>
        <fullName evidence="3">Uncharacterized protein</fullName>
    </submittedName>
</protein>
<gene>
    <name evidence="3" type="ORF">OSB04_024327</name>
</gene>
<evidence type="ECO:0000256" key="1">
    <source>
        <dbReference type="SAM" id="Coils"/>
    </source>
</evidence>
<proteinExistence type="predicted"/>
<comment type="caution">
    <text evidence="3">The sequence shown here is derived from an EMBL/GenBank/DDBJ whole genome shotgun (WGS) entry which is preliminary data.</text>
</comment>
<dbReference type="PANTHER" id="PTHR46249:SF29">
    <property type="entry name" value="VIRAL MOVEMENT PROTEIN"/>
    <property type="match status" value="1"/>
</dbReference>